<reference evidence="4" key="1">
    <citation type="journal article" date="2014" name="Science">
        <title>Nonhuman genetics. Genomic basis for the convergent evolution of electric organs.</title>
        <authorList>
            <person name="Gallant J.R."/>
            <person name="Traeger L.L."/>
            <person name="Volkening J.D."/>
            <person name="Moffett H."/>
            <person name="Chen P.H."/>
            <person name="Novina C.D."/>
            <person name="Phillips G.N.Jr."/>
            <person name="Anand R."/>
            <person name="Wells G.B."/>
            <person name="Pinch M."/>
            <person name="Guth R."/>
            <person name="Unguez G.A."/>
            <person name="Albert J.S."/>
            <person name="Zakon H.H."/>
            <person name="Samanta M.P."/>
            <person name="Sussman M.R."/>
        </authorList>
    </citation>
    <scope>NUCLEOTIDE SEQUENCE [LARGE SCALE GENOMIC DNA]</scope>
</reference>
<dbReference type="PANTHER" id="PTHR13524">
    <property type="entry name" value="MYOTUBULARIN-RELATED"/>
    <property type="match status" value="1"/>
</dbReference>
<dbReference type="InterPro" id="IPR039803">
    <property type="entry name" value="MTMR14_PH-GRAM"/>
</dbReference>
<keyword evidence="2" id="KW-1133">Transmembrane helix</keyword>
<feature type="transmembrane region" description="Helical" evidence="2">
    <location>
        <begin position="367"/>
        <end position="387"/>
    </location>
</feature>
<dbReference type="InterPro" id="IPR016130">
    <property type="entry name" value="Tyr_Pase_AS"/>
</dbReference>
<dbReference type="Ensembl" id="ENSEEET00000005421.2">
    <property type="protein sequence ID" value="ENSEEEP00000005350.2"/>
    <property type="gene ID" value="ENSEEEG00000002789.2"/>
</dbReference>
<dbReference type="Proteomes" id="UP000314983">
    <property type="component" value="Chromosome 3"/>
</dbReference>
<evidence type="ECO:0000256" key="1">
    <source>
        <dbReference type="SAM" id="MobiDB-lite"/>
    </source>
</evidence>
<dbReference type="InterPro" id="IPR039802">
    <property type="entry name" value="MTMR14"/>
</dbReference>
<evidence type="ECO:0000313" key="3">
    <source>
        <dbReference type="Ensembl" id="ENSEEEP00000005350.2"/>
    </source>
</evidence>
<feature type="region of interest" description="Disordered" evidence="1">
    <location>
        <begin position="419"/>
        <end position="441"/>
    </location>
</feature>
<sequence length="554" mass="62267">MATFPSSAGSLTASAITGRKSEEIADLIELFSKTQYRAKEVTTRVQRIETRCLELFGRDYKYSVIQNTNGEVCGHYPRHIVYLEYECTEPSKESFESTVQISKLQDLVNRSKMARCRGRFVCPVILYNGKHVCRSSTLAGWGELYGRTGYNYIFSGGTDDTWAESEEVPEEDAVVRNGDSQLFDKVRGSDIKLLKYLSVRYICDLMVENKKVKFGLNVTSSEKVDKAQRYADFTLLSVPYPGCEFFKDYKDRDYTAEGLVFNWNQDYVDAPLTIPVCFSKSLNIDWSEYQSWDLVQQTQNYLKLLLHIINIDDESGLLVHCISGWDRTPLFVSLLRLSLWADGAVHASLEPSEILYLTIVGELRQIIMVYHVFLFSCQIFFFCFNFLKHIVSENHFYNSRDRGSVTSLSSDFSLITEDVPSSGPAEHVDLPSTGPQRKAMTSSPQTVLWNRPILLDERLPHAVPEGKSSSSSSSNQSEHGFIRTGSSPLAVPGRRCAYVSERQARLEAVREIFLAAYSSTVGLMSSSPSPSGAISGLLEQFARGVGLRGTNTIV</sequence>
<reference evidence="3" key="4">
    <citation type="submission" date="2025-08" db="UniProtKB">
        <authorList>
            <consortium name="Ensembl"/>
        </authorList>
    </citation>
    <scope>IDENTIFICATION</scope>
</reference>
<reference evidence="3" key="5">
    <citation type="submission" date="2025-09" db="UniProtKB">
        <authorList>
            <consortium name="Ensembl"/>
        </authorList>
    </citation>
    <scope>IDENTIFICATION</scope>
</reference>
<evidence type="ECO:0000313" key="4">
    <source>
        <dbReference type="Proteomes" id="UP000314983"/>
    </source>
</evidence>
<dbReference type="InterPro" id="IPR029021">
    <property type="entry name" value="Prot-tyrosine_phosphatase-like"/>
</dbReference>
<feature type="region of interest" description="Disordered" evidence="1">
    <location>
        <begin position="462"/>
        <end position="486"/>
    </location>
</feature>
<dbReference type="GeneTree" id="ENSGT00390000018852"/>
<keyword evidence="2" id="KW-0812">Transmembrane</keyword>
<organism evidence="3 4">
    <name type="scientific">Electrophorus electricus</name>
    <name type="common">Electric eel</name>
    <name type="synonym">Gymnotus electricus</name>
    <dbReference type="NCBI Taxonomy" id="8005"/>
    <lineage>
        <taxon>Eukaryota</taxon>
        <taxon>Metazoa</taxon>
        <taxon>Chordata</taxon>
        <taxon>Craniata</taxon>
        <taxon>Vertebrata</taxon>
        <taxon>Euteleostomi</taxon>
        <taxon>Actinopterygii</taxon>
        <taxon>Neopterygii</taxon>
        <taxon>Teleostei</taxon>
        <taxon>Ostariophysi</taxon>
        <taxon>Gymnotiformes</taxon>
        <taxon>Gymnotoidei</taxon>
        <taxon>Gymnotidae</taxon>
        <taxon>Electrophorus</taxon>
    </lineage>
</organism>
<dbReference type="GO" id="GO:0004438">
    <property type="term" value="F:phosphatidylinositol-3-phosphate phosphatase activity"/>
    <property type="evidence" value="ECO:0007669"/>
    <property type="project" value="InterPro"/>
</dbReference>
<reference evidence="3" key="3">
    <citation type="submission" date="2020-05" db="EMBL/GenBank/DDBJ databases">
        <title>Electrophorus electricus (electric eel) genome, fEleEle1, primary haplotype.</title>
        <authorList>
            <person name="Myers G."/>
            <person name="Meyer A."/>
            <person name="Fedrigo O."/>
            <person name="Formenti G."/>
            <person name="Rhie A."/>
            <person name="Tracey A."/>
            <person name="Sims Y."/>
            <person name="Jarvis E.D."/>
        </authorList>
    </citation>
    <scope>NUCLEOTIDE SEQUENCE [LARGE SCALE GENOMIC DNA]</scope>
</reference>
<name>A0A4W4E2H9_ELEEL</name>
<reference evidence="4" key="2">
    <citation type="journal article" date="2017" name="Sci. Adv.">
        <title>A tail of two voltages: Proteomic comparison of the three electric organs of the electric eel.</title>
        <authorList>
            <person name="Traeger L.L."/>
            <person name="Sabat G."/>
            <person name="Barrett-Wilt G.A."/>
            <person name="Wells G.B."/>
            <person name="Sussman M.R."/>
        </authorList>
    </citation>
    <scope>NUCLEOTIDE SEQUENCE [LARGE SCALE GENOMIC DNA]</scope>
</reference>
<dbReference type="CDD" id="cd13213">
    <property type="entry name" value="PH-GRAM_MTMR14"/>
    <property type="match status" value="1"/>
</dbReference>
<keyword evidence="4" id="KW-1185">Reference proteome</keyword>
<dbReference type="PANTHER" id="PTHR13524:SF2">
    <property type="entry name" value="MYOTUBULARIN-RELATED PROTEIN 14"/>
    <property type="match status" value="1"/>
</dbReference>
<accession>A0A4W4E2H9</accession>
<proteinExistence type="predicted"/>
<dbReference type="PROSITE" id="PS00383">
    <property type="entry name" value="TYR_PHOSPHATASE_1"/>
    <property type="match status" value="1"/>
</dbReference>
<gene>
    <name evidence="3" type="primary">MTMR14</name>
</gene>
<protein>
    <recommendedName>
        <fullName evidence="5">Myotubularin related protein 14</fullName>
    </recommendedName>
</protein>
<evidence type="ECO:0008006" key="5">
    <source>
        <dbReference type="Google" id="ProtNLM"/>
    </source>
</evidence>
<dbReference type="Gene3D" id="3.90.190.10">
    <property type="entry name" value="Protein tyrosine phosphatase superfamily"/>
    <property type="match status" value="1"/>
</dbReference>
<evidence type="ECO:0000256" key="2">
    <source>
        <dbReference type="SAM" id="Phobius"/>
    </source>
</evidence>
<dbReference type="SUPFAM" id="SSF52799">
    <property type="entry name" value="(Phosphotyrosine protein) phosphatases II"/>
    <property type="match status" value="1"/>
</dbReference>
<dbReference type="AlphaFoldDB" id="A0A4W4E2H9"/>
<keyword evidence="2" id="KW-0472">Membrane</keyword>